<organism evidence="3 4">
    <name type="scientific">Posidoniimonas corsicana</name>
    <dbReference type="NCBI Taxonomy" id="1938618"/>
    <lineage>
        <taxon>Bacteria</taxon>
        <taxon>Pseudomonadati</taxon>
        <taxon>Planctomycetota</taxon>
        <taxon>Planctomycetia</taxon>
        <taxon>Pirellulales</taxon>
        <taxon>Lacipirellulaceae</taxon>
        <taxon>Posidoniimonas</taxon>
    </lineage>
</organism>
<dbReference type="RefSeq" id="WP_146569019.1">
    <property type="nucleotide sequence ID" value="NZ_SIHJ01000008.1"/>
</dbReference>
<evidence type="ECO:0008006" key="5">
    <source>
        <dbReference type="Google" id="ProtNLM"/>
    </source>
</evidence>
<accession>A0A5C5UVJ1</accession>
<comment type="caution">
    <text evidence="3">The sequence shown here is derived from an EMBL/GenBank/DDBJ whole genome shotgun (WGS) entry which is preliminary data.</text>
</comment>
<feature type="chain" id="PRO_5022695220" description="DUF3352 domain-containing protein" evidence="2">
    <location>
        <begin position="26"/>
        <end position="611"/>
    </location>
</feature>
<sequence precursor="true">MPTPQTLPAAALLVAYLLSPLACLADDFSLKALVPSEAQMAVVWRQNPEREPQREQLAKVLETFRKERIAERVFDIIQGRIEEDDLEEAQQNIAELREATASASLDALTNASEAAFFQVAEGEAANNVIAVRMTPEAVSGYVEAAKNLLALAEQKSGDEFSITEEQVDGANYLTVYPPSPAPMQPTLAGKDGVLIFSTSQSLARAAVMRLSSDSPESKFDEPRLKDALAKLPAAEDSVYFYDGKQQFKSLRDQLAPALEAIKQQGDGDANAAAAVRLIHALMDELAVTDLEVAVGYTEEGHNRTDTLGMLLPGTDERLLRQVLVGGEPLQDWTRWTPAGAAAFRLSSGVDLQALYTRVLGVFSREAPELAAEALVQLTKVEDQLQLNLEDDILALFSGQSVSVTLADGQSFAALKCRQPEHTRELLHRAIDAAVQIPQVAQQQLELVESETLPGFEDLRASFFAAVGVRPVIGFKDGWMIFATTPEAAQQAIDVRWGDADSFASTEAFERFGLEVSGPVSAISYSDTAGAFRKTAQYINQAAAMAPLLAGAALQEADPKDAEAIQKVIALLPSIARVIEKLDFMEAQLAVQRPGDTHDSYRKESVMLIRQD</sequence>
<keyword evidence="4" id="KW-1185">Reference proteome</keyword>
<dbReference type="OrthoDB" id="227421at2"/>
<feature type="signal peptide" evidence="2">
    <location>
        <begin position="1"/>
        <end position="25"/>
    </location>
</feature>
<reference evidence="3 4" key="1">
    <citation type="submission" date="2019-02" db="EMBL/GenBank/DDBJ databases">
        <title>Deep-cultivation of Planctomycetes and their phenomic and genomic characterization uncovers novel biology.</title>
        <authorList>
            <person name="Wiegand S."/>
            <person name="Jogler M."/>
            <person name="Boedeker C."/>
            <person name="Pinto D."/>
            <person name="Vollmers J."/>
            <person name="Rivas-Marin E."/>
            <person name="Kohn T."/>
            <person name="Peeters S.H."/>
            <person name="Heuer A."/>
            <person name="Rast P."/>
            <person name="Oberbeckmann S."/>
            <person name="Bunk B."/>
            <person name="Jeske O."/>
            <person name="Meyerdierks A."/>
            <person name="Storesund J.E."/>
            <person name="Kallscheuer N."/>
            <person name="Luecker S."/>
            <person name="Lage O.M."/>
            <person name="Pohl T."/>
            <person name="Merkel B.J."/>
            <person name="Hornburger P."/>
            <person name="Mueller R.-W."/>
            <person name="Bruemmer F."/>
            <person name="Labrenz M."/>
            <person name="Spormann A.M."/>
            <person name="Op Den Camp H."/>
            <person name="Overmann J."/>
            <person name="Amann R."/>
            <person name="Jetten M.S.M."/>
            <person name="Mascher T."/>
            <person name="Medema M.H."/>
            <person name="Devos D.P."/>
            <person name="Kaster A.-K."/>
            <person name="Ovreas L."/>
            <person name="Rohde M."/>
            <person name="Galperin M.Y."/>
            <person name="Jogler C."/>
        </authorList>
    </citation>
    <scope>NUCLEOTIDE SEQUENCE [LARGE SCALE GENOMIC DNA]</scope>
    <source>
        <strain evidence="3 4">KOR34</strain>
    </source>
</reference>
<keyword evidence="1" id="KW-0175">Coiled coil</keyword>
<dbReference type="AlphaFoldDB" id="A0A5C5UVJ1"/>
<gene>
    <name evidence="3" type="ORF">KOR34_52170</name>
</gene>
<name>A0A5C5UVJ1_9BACT</name>
<feature type="coiled-coil region" evidence="1">
    <location>
        <begin position="79"/>
        <end position="106"/>
    </location>
</feature>
<protein>
    <recommendedName>
        <fullName evidence="5">DUF3352 domain-containing protein</fullName>
    </recommendedName>
</protein>
<evidence type="ECO:0000313" key="4">
    <source>
        <dbReference type="Proteomes" id="UP000316714"/>
    </source>
</evidence>
<proteinExistence type="predicted"/>
<evidence type="ECO:0000256" key="1">
    <source>
        <dbReference type="SAM" id="Coils"/>
    </source>
</evidence>
<dbReference type="EMBL" id="SIHJ01000008">
    <property type="protein sequence ID" value="TWT29405.1"/>
    <property type="molecule type" value="Genomic_DNA"/>
</dbReference>
<keyword evidence="2" id="KW-0732">Signal</keyword>
<evidence type="ECO:0000256" key="2">
    <source>
        <dbReference type="SAM" id="SignalP"/>
    </source>
</evidence>
<dbReference type="Proteomes" id="UP000316714">
    <property type="component" value="Unassembled WGS sequence"/>
</dbReference>
<evidence type="ECO:0000313" key="3">
    <source>
        <dbReference type="EMBL" id="TWT29405.1"/>
    </source>
</evidence>